<keyword evidence="5" id="KW-0653">Protein transport</keyword>
<comment type="similarity">
    <text evidence="5">Belongs to the TatC family.</text>
</comment>
<evidence type="ECO:0000256" key="3">
    <source>
        <dbReference type="ARBA" id="ARBA00022989"/>
    </source>
</evidence>
<accession>A0ABW5QWK9</accession>
<comment type="caution">
    <text evidence="6">The sequence shown here is derived from an EMBL/GenBank/DDBJ whole genome shotgun (WGS) entry which is preliminary data.</text>
</comment>
<comment type="subunit">
    <text evidence="5">Forms a complex with TatA.</text>
</comment>
<keyword evidence="7" id="KW-1185">Reference proteome</keyword>
<organism evidence="6 7">
    <name type="scientific">Paenibacillus thailandensis</name>
    <dbReference type="NCBI Taxonomy" id="393250"/>
    <lineage>
        <taxon>Bacteria</taxon>
        <taxon>Bacillati</taxon>
        <taxon>Bacillota</taxon>
        <taxon>Bacilli</taxon>
        <taxon>Bacillales</taxon>
        <taxon>Paenibacillaceae</taxon>
        <taxon>Paenibacillus</taxon>
    </lineage>
</organism>
<keyword evidence="5" id="KW-0811">Translocation</keyword>
<keyword evidence="3 5" id="KW-1133">Transmembrane helix</keyword>
<dbReference type="Proteomes" id="UP001597493">
    <property type="component" value="Unassembled WGS sequence"/>
</dbReference>
<dbReference type="InterPro" id="IPR002033">
    <property type="entry name" value="TatC"/>
</dbReference>
<dbReference type="PRINTS" id="PR01840">
    <property type="entry name" value="TATCFAMILY"/>
</dbReference>
<evidence type="ECO:0000313" key="6">
    <source>
        <dbReference type="EMBL" id="MFD2660505.1"/>
    </source>
</evidence>
<evidence type="ECO:0000256" key="2">
    <source>
        <dbReference type="ARBA" id="ARBA00022692"/>
    </source>
</evidence>
<evidence type="ECO:0000256" key="4">
    <source>
        <dbReference type="ARBA" id="ARBA00023136"/>
    </source>
</evidence>
<reference evidence="7" key="1">
    <citation type="journal article" date="2019" name="Int. J. Syst. Evol. Microbiol.">
        <title>The Global Catalogue of Microorganisms (GCM) 10K type strain sequencing project: providing services to taxonomists for standard genome sequencing and annotation.</title>
        <authorList>
            <consortium name="The Broad Institute Genomics Platform"/>
            <consortium name="The Broad Institute Genome Sequencing Center for Infectious Disease"/>
            <person name="Wu L."/>
            <person name="Ma J."/>
        </authorList>
    </citation>
    <scope>NUCLEOTIDE SEQUENCE [LARGE SCALE GENOMIC DNA]</scope>
    <source>
        <strain evidence="7">TISTR 1827</strain>
    </source>
</reference>
<keyword evidence="2 5" id="KW-0812">Transmembrane</keyword>
<evidence type="ECO:0000256" key="1">
    <source>
        <dbReference type="ARBA" id="ARBA00004141"/>
    </source>
</evidence>
<keyword evidence="5" id="KW-0813">Transport</keyword>
<dbReference type="EMBL" id="JBHUMY010000008">
    <property type="protein sequence ID" value="MFD2660505.1"/>
    <property type="molecule type" value="Genomic_DNA"/>
</dbReference>
<feature type="transmembrane region" description="Helical" evidence="5">
    <location>
        <begin position="153"/>
        <end position="179"/>
    </location>
</feature>
<comment type="function">
    <text evidence="5">Part of the twin-arginine translocation (Tat) system that transports large folded proteins containing a characteristic twin-arginine motif in their signal peptide across membranes.</text>
</comment>
<gene>
    <name evidence="5 6" type="primary">tatC</name>
    <name evidence="6" type="ORF">ACFSW5_09550</name>
</gene>
<feature type="transmembrane region" description="Helical" evidence="5">
    <location>
        <begin position="215"/>
        <end position="234"/>
    </location>
</feature>
<dbReference type="NCBIfam" id="TIGR00945">
    <property type="entry name" value="tatC"/>
    <property type="match status" value="1"/>
</dbReference>
<name>A0ABW5QWK9_9BACL</name>
<dbReference type="PANTHER" id="PTHR30371:SF0">
    <property type="entry name" value="SEC-INDEPENDENT PROTEIN TRANSLOCASE PROTEIN TATC, CHLOROPLASTIC-RELATED"/>
    <property type="match status" value="1"/>
</dbReference>
<feature type="transmembrane region" description="Helical" evidence="5">
    <location>
        <begin position="191"/>
        <end position="209"/>
    </location>
</feature>
<dbReference type="HAMAP" id="MF_00902">
    <property type="entry name" value="TatC"/>
    <property type="match status" value="1"/>
</dbReference>
<sequence length="245" mass="27253">MDMQKDVVSHLTELRKRLIVVAVWFLGAFGIGVYLSPQLLVFIKNHVGRIQVEWSVFSLSDGLVVYMKCALLFGTALTLPCLLYQLWAFARPGLTRQEARTTLLFVPASLLLFASGVTFGYTVALPMMISFMVKLNHAIGAHEVYGLQHYVSFLIGFLYPMGLAFEMPLAALFLTFVGVLTPGRVKQVRKYAYVGLAVVGSCISPPDFISHLSVTVPLIALFEISVFVSWRYSLRRAAKPRLSPT</sequence>
<proteinExistence type="inferred from homology"/>
<keyword evidence="5" id="KW-1003">Cell membrane</keyword>
<feature type="transmembrane region" description="Helical" evidence="5">
    <location>
        <begin position="21"/>
        <end position="43"/>
    </location>
</feature>
<dbReference type="RefSeq" id="WP_379271957.1">
    <property type="nucleotide sequence ID" value="NZ_JBHUGT010000033.1"/>
</dbReference>
<protein>
    <recommendedName>
        <fullName evidence="5">Sec-independent protein translocase protein TatC</fullName>
    </recommendedName>
</protein>
<dbReference type="PANTHER" id="PTHR30371">
    <property type="entry name" value="SEC-INDEPENDENT PROTEIN TRANSLOCASE PROTEIN TATC"/>
    <property type="match status" value="1"/>
</dbReference>
<feature type="transmembrane region" description="Helical" evidence="5">
    <location>
        <begin position="102"/>
        <end position="133"/>
    </location>
</feature>
<dbReference type="Pfam" id="PF00902">
    <property type="entry name" value="TatC"/>
    <property type="match status" value="1"/>
</dbReference>
<keyword evidence="4 5" id="KW-0472">Membrane</keyword>
<evidence type="ECO:0000313" key="7">
    <source>
        <dbReference type="Proteomes" id="UP001597493"/>
    </source>
</evidence>
<comment type="subcellular location">
    <subcellularLocation>
        <location evidence="5">Cell membrane</location>
        <topology evidence="5">Multi-pass membrane protein</topology>
    </subcellularLocation>
    <subcellularLocation>
        <location evidence="1">Membrane</location>
        <topology evidence="1">Multi-pass membrane protein</topology>
    </subcellularLocation>
</comment>
<feature type="transmembrane region" description="Helical" evidence="5">
    <location>
        <begin position="63"/>
        <end position="90"/>
    </location>
</feature>
<evidence type="ECO:0000256" key="5">
    <source>
        <dbReference type="HAMAP-Rule" id="MF_00902"/>
    </source>
</evidence>